<keyword evidence="9 12" id="KW-0119">Carbohydrate metabolism</keyword>
<dbReference type="GO" id="GO:0046872">
    <property type="term" value="F:metal ion binding"/>
    <property type="evidence" value="ECO:0007669"/>
    <property type="project" value="UniProtKB-KW"/>
</dbReference>
<dbReference type="PANTHER" id="PTHR11556">
    <property type="entry name" value="FRUCTOSE-1,6-BISPHOSPHATASE-RELATED"/>
    <property type="match status" value="1"/>
</dbReference>
<dbReference type="InterPro" id="IPR028343">
    <property type="entry name" value="FBPtase"/>
</dbReference>
<gene>
    <name evidence="16" type="ORF">GE061_019882</name>
</gene>
<dbReference type="GO" id="GO:0006002">
    <property type="term" value="P:fructose 6-phosphate metabolic process"/>
    <property type="evidence" value="ECO:0007669"/>
    <property type="project" value="TreeGrafter"/>
</dbReference>
<keyword evidence="6" id="KW-0479">Metal-binding</keyword>
<evidence type="ECO:0000256" key="6">
    <source>
        <dbReference type="ARBA" id="ARBA00022723"/>
    </source>
</evidence>
<reference evidence="16" key="1">
    <citation type="journal article" date="2021" name="Mol. Ecol. Resour.">
        <title>Apolygus lucorum genome provides insights into omnivorousness and mesophyll feeding.</title>
        <authorList>
            <person name="Liu Y."/>
            <person name="Liu H."/>
            <person name="Wang H."/>
            <person name="Huang T."/>
            <person name="Liu B."/>
            <person name="Yang B."/>
            <person name="Yin L."/>
            <person name="Li B."/>
            <person name="Zhang Y."/>
            <person name="Zhang S."/>
            <person name="Jiang F."/>
            <person name="Zhang X."/>
            <person name="Ren Y."/>
            <person name="Wang B."/>
            <person name="Wang S."/>
            <person name="Lu Y."/>
            <person name="Wu K."/>
            <person name="Fan W."/>
            <person name="Wang G."/>
        </authorList>
    </citation>
    <scope>NUCLEOTIDE SEQUENCE</scope>
    <source>
        <strain evidence="16">12Hb</strain>
    </source>
</reference>
<dbReference type="GO" id="GO:0006094">
    <property type="term" value="P:gluconeogenesis"/>
    <property type="evidence" value="ECO:0007669"/>
    <property type="project" value="TreeGrafter"/>
</dbReference>
<dbReference type="GO" id="GO:0006000">
    <property type="term" value="P:fructose metabolic process"/>
    <property type="evidence" value="ECO:0007669"/>
    <property type="project" value="TreeGrafter"/>
</dbReference>
<accession>A0A8S9XAW4</accession>
<dbReference type="SUPFAM" id="SSF56655">
    <property type="entry name" value="Carbohydrate phosphatase"/>
    <property type="match status" value="1"/>
</dbReference>
<evidence type="ECO:0000256" key="4">
    <source>
        <dbReference type="ARBA" id="ARBA00011881"/>
    </source>
</evidence>
<keyword evidence="7 12" id="KW-0378">Hydrolase</keyword>
<evidence type="ECO:0000313" key="16">
    <source>
        <dbReference type="EMBL" id="KAF6205709.1"/>
    </source>
</evidence>
<dbReference type="GO" id="GO:0030388">
    <property type="term" value="P:fructose 1,6-bisphosphate metabolic process"/>
    <property type="evidence" value="ECO:0007669"/>
    <property type="project" value="TreeGrafter"/>
</dbReference>
<dbReference type="Gene3D" id="3.30.540.10">
    <property type="entry name" value="Fructose-1,6-Bisphosphatase, subunit A, domain 1"/>
    <property type="match status" value="1"/>
</dbReference>
<sequence>MVIHHPAYRSSSNELTSFQIVKTEQQPLDPKVQDFPMPDLETAPRNRCCFQLAEEISEIVKGYIVLLVPFANKNKAFCNRRVVEYGVSLDLTMASEDCCNTDEGEAVAPQECACESAKVRELYEAFYGEYEDHAGGAKNVGQWGKLPTFKGPRIWVPPWLDFKTKNVESYERKEETKKELAKVVSPTKESTQDDEDSPSRDDIAELCKCGEPCYSTSMKIEPILEQDSMDDIVGSEPETFNKGRKTKKKESIFVRDIVHNTILTPTVVLARLERSKVEITPSFISLISFIQVAIKGIRVKILRYKHRTKLAAINFSGNKKHIISNLNDVMISVLTYSGCCYQIYAKGEEDVRLVPPDIQGPYIVCCTGLSGGIDNLECGLDVGTIFSIYKRDPKLSPFAPRTANMSYKYLVSSGYALFTSSTKLVMSIGRKLCSFILDPVVEEFVLNDDNIKIPDKGQQISVDEGHSGLWEPQILEYMKRKKDPKLGRPLKTRCVGSLVADFHRTMYSGGIYLYPANRKNPQGKTTLLCECIPLAHIVDLAGGAASTGKGDVLKTEADQLGQYIPFFIGSKHEVQELLLITSSPARG</sequence>
<dbReference type="PRINTS" id="PR00115">
    <property type="entry name" value="F16BPHPHTASE"/>
</dbReference>
<evidence type="ECO:0000256" key="11">
    <source>
        <dbReference type="ARBA" id="ARBA00032973"/>
    </source>
</evidence>
<dbReference type="GO" id="GO:0042132">
    <property type="term" value="F:fructose 1,6-bisphosphate 1-phosphatase activity"/>
    <property type="evidence" value="ECO:0007669"/>
    <property type="project" value="UniProtKB-EC"/>
</dbReference>
<dbReference type="PANTHER" id="PTHR11556:SF1">
    <property type="entry name" value="FRUCTOSE-BISPHOSPHATASE"/>
    <property type="match status" value="1"/>
</dbReference>
<dbReference type="EC" id="3.1.3.11" evidence="5"/>
<dbReference type="Gene3D" id="3.40.190.80">
    <property type="match status" value="1"/>
</dbReference>
<dbReference type="EMBL" id="WIXP02000009">
    <property type="protein sequence ID" value="KAF6205709.1"/>
    <property type="molecule type" value="Genomic_DNA"/>
</dbReference>
<dbReference type="Pfam" id="PF00316">
    <property type="entry name" value="FBPase"/>
    <property type="match status" value="1"/>
</dbReference>
<comment type="caution">
    <text evidence="16">The sequence shown here is derived from an EMBL/GenBank/DDBJ whole genome shotgun (WGS) entry which is preliminary data.</text>
</comment>
<evidence type="ECO:0000256" key="13">
    <source>
        <dbReference type="SAM" id="MobiDB-lite"/>
    </source>
</evidence>
<comment type="catalytic activity">
    <reaction evidence="1">
        <text>beta-D-fructose 1,6-bisphosphate + H2O = beta-D-fructose 6-phosphate + phosphate</text>
        <dbReference type="Rhea" id="RHEA:11064"/>
        <dbReference type="ChEBI" id="CHEBI:15377"/>
        <dbReference type="ChEBI" id="CHEBI:32966"/>
        <dbReference type="ChEBI" id="CHEBI:43474"/>
        <dbReference type="ChEBI" id="CHEBI:57634"/>
        <dbReference type="EC" id="3.1.3.11"/>
    </reaction>
</comment>
<evidence type="ECO:0000256" key="7">
    <source>
        <dbReference type="ARBA" id="ARBA00022801"/>
    </source>
</evidence>
<feature type="region of interest" description="Disordered" evidence="13">
    <location>
        <begin position="175"/>
        <end position="202"/>
    </location>
</feature>
<organism evidence="16 17">
    <name type="scientific">Apolygus lucorum</name>
    <name type="common">Small green plant bug</name>
    <name type="synonym">Lygocoris lucorum</name>
    <dbReference type="NCBI Taxonomy" id="248454"/>
    <lineage>
        <taxon>Eukaryota</taxon>
        <taxon>Metazoa</taxon>
        <taxon>Ecdysozoa</taxon>
        <taxon>Arthropoda</taxon>
        <taxon>Hexapoda</taxon>
        <taxon>Insecta</taxon>
        <taxon>Pterygota</taxon>
        <taxon>Neoptera</taxon>
        <taxon>Paraneoptera</taxon>
        <taxon>Hemiptera</taxon>
        <taxon>Heteroptera</taxon>
        <taxon>Panheteroptera</taxon>
        <taxon>Cimicomorpha</taxon>
        <taxon>Miridae</taxon>
        <taxon>Mirini</taxon>
        <taxon>Apolygus</taxon>
    </lineage>
</organism>
<dbReference type="GO" id="GO:0005986">
    <property type="term" value="P:sucrose biosynthetic process"/>
    <property type="evidence" value="ECO:0007669"/>
    <property type="project" value="TreeGrafter"/>
</dbReference>
<evidence type="ECO:0000259" key="15">
    <source>
        <dbReference type="Pfam" id="PF18913"/>
    </source>
</evidence>
<evidence type="ECO:0000256" key="2">
    <source>
        <dbReference type="ARBA" id="ARBA00001946"/>
    </source>
</evidence>
<name>A0A8S9XAW4_APOLU</name>
<feature type="domain" description="Fructose-1-6-bisphosphatase class 1 C-terminal" evidence="15">
    <location>
        <begin position="453"/>
        <end position="577"/>
    </location>
</feature>
<comment type="pathway">
    <text evidence="10">Carbohydrate biosynthesis.</text>
</comment>
<dbReference type="AlphaFoldDB" id="A0A8S9XAW4"/>
<comment type="subunit">
    <text evidence="4">Homotetramer.</text>
</comment>
<evidence type="ECO:0000256" key="5">
    <source>
        <dbReference type="ARBA" id="ARBA00013093"/>
    </source>
</evidence>
<evidence type="ECO:0000256" key="9">
    <source>
        <dbReference type="ARBA" id="ARBA00023277"/>
    </source>
</evidence>
<dbReference type="Pfam" id="PF18913">
    <property type="entry name" value="FBPase_C"/>
    <property type="match status" value="1"/>
</dbReference>
<comment type="similarity">
    <text evidence="3 12">Belongs to the FBPase class 1 family.</text>
</comment>
<keyword evidence="8" id="KW-0460">Magnesium</keyword>
<dbReference type="InterPro" id="IPR044015">
    <property type="entry name" value="FBPase_C_dom"/>
</dbReference>
<dbReference type="InterPro" id="IPR000146">
    <property type="entry name" value="FBPase_class-1"/>
</dbReference>
<dbReference type="Proteomes" id="UP000466442">
    <property type="component" value="Linkage Group LG9"/>
</dbReference>
<evidence type="ECO:0000256" key="3">
    <source>
        <dbReference type="ARBA" id="ARBA00010941"/>
    </source>
</evidence>
<evidence type="ECO:0000256" key="10">
    <source>
        <dbReference type="ARBA" id="ARBA00024331"/>
    </source>
</evidence>
<evidence type="ECO:0000256" key="12">
    <source>
        <dbReference type="RuleBase" id="RU000508"/>
    </source>
</evidence>
<dbReference type="OrthoDB" id="10256725at2759"/>
<evidence type="ECO:0000313" key="17">
    <source>
        <dbReference type="Proteomes" id="UP000466442"/>
    </source>
</evidence>
<evidence type="ECO:0000256" key="1">
    <source>
        <dbReference type="ARBA" id="ARBA00001273"/>
    </source>
</evidence>
<evidence type="ECO:0000259" key="14">
    <source>
        <dbReference type="Pfam" id="PF00316"/>
    </source>
</evidence>
<feature type="domain" description="Fructose-1-6-bisphosphatase class I N-terminal" evidence="14">
    <location>
        <begin position="277"/>
        <end position="447"/>
    </location>
</feature>
<dbReference type="InterPro" id="IPR033391">
    <property type="entry name" value="FBPase_N"/>
</dbReference>
<evidence type="ECO:0000256" key="8">
    <source>
        <dbReference type="ARBA" id="ARBA00022842"/>
    </source>
</evidence>
<protein>
    <recommendedName>
        <fullName evidence="5">fructose-bisphosphatase</fullName>
        <ecNumber evidence="5">3.1.3.11</ecNumber>
    </recommendedName>
    <alternativeName>
        <fullName evidence="11">D-fructose-1,6-bisphosphate 1-phosphohydrolase</fullName>
    </alternativeName>
</protein>
<keyword evidence="17" id="KW-1185">Reference proteome</keyword>
<comment type="cofactor">
    <cofactor evidence="2">
        <name>Mg(2+)</name>
        <dbReference type="ChEBI" id="CHEBI:18420"/>
    </cofactor>
</comment>
<dbReference type="GO" id="GO:0005829">
    <property type="term" value="C:cytosol"/>
    <property type="evidence" value="ECO:0007669"/>
    <property type="project" value="TreeGrafter"/>
</dbReference>
<proteinExistence type="inferred from homology"/>